<dbReference type="RefSeq" id="WP_369459929.1">
    <property type="nucleotide sequence ID" value="NZ_JBGBDC010000004.1"/>
</dbReference>
<organism evidence="1 2">
    <name type="scientific">Comamonas sediminis</name>
    <dbReference type="NCBI Taxonomy" id="1783360"/>
    <lineage>
        <taxon>Bacteria</taxon>
        <taxon>Pseudomonadati</taxon>
        <taxon>Pseudomonadota</taxon>
        <taxon>Betaproteobacteria</taxon>
        <taxon>Burkholderiales</taxon>
        <taxon>Comamonadaceae</taxon>
        <taxon>Comamonas</taxon>
    </lineage>
</organism>
<accession>A0ABV4B2T9</accession>
<dbReference type="Proteomes" id="UP001562178">
    <property type="component" value="Unassembled WGS sequence"/>
</dbReference>
<comment type="caution">
    <text evidence="1">The sequence shown here is derived from an EMBL/GenBank/DDBJ whole genome shotgun (WGS) entry which is preliminary data.</text>
</comment>
<proteinExistence type="predicted"/>
<gene>
    <name evidence="1" type="ORF">AB7A72_10770</name>
</gene>
<evidence type="ECO:0000313" key="2">
    <source>
        <dbReference type="Proteomes" id="UP001562178"/>
    </source>
</evidence>
<evidence type="ECO:0000313" key="1">
    <source>
        <dbReference type="EMBL" id="MEY2251487.1"/>
    </source>
</evidence>
<protein>
    <submittedName>
        <fullName evidence="1">Uncharacterized protein</fullName>
    </submittedName>
</protein>
<keyword evidence="2" id="KW-1185">Reference proteome</keyword>
<sequence length="79" mass="8199">MFRDWQGGWVGGALGAGHIQRQIVVQGQVIARYGDAPKLDASMEGLNATGGTGPEAPTNSTTVRYASGRNEANVTAVVL</sequence>
<reference evidence="1 2" key="1">
    <citation type="journal article" date="2016" name="Int. J. Syst. Evol. Microbiol.">
        <title>Description of Comamonas sediminis sp. nov., isolated from lagoon sediments.</title>
        <authorList>
            <person name="Subhash Y."/>
            <person name="Bang J.J."/>
            <person name="You T.H."/>
            <person name="Lee S.S."/>
        </authorList>
    </citation>
    <scope>NUCLEOTIDE SEQUENCE [LARGE SCALE GENOMIC DNA]</scope>
    <source>
        <strain evidence="1 2">JCM 31169</strain>
    </source>
</reference>
<dbReference type="EMBL" id="JBGBDC010000004">
    <property type="protein sequence ID" value="MEY2251487.1"/>
    <property type="molecule type" value="Genomic_DNA"/>
</dbReference>
<name>A0ABV4B2T9_9BURK</name>